<dbReference type="InterPro" id="IPR006181">
    <property type="entry name" value="D-amino_acid_oxidase_CS"/>
</dbReference>
<comment type="caution">
    <text evidence="8">The sequence shown here is derived from an EMBL/GenBank/DDBJ whole genome shotgun (WGS) entry which is preliminary data.</text>
</comment>
<dbReference type="AlphaFoldDB" id="A0AAV9NUN6"/>
<protein>
    <recommendedName>
        <fullName evidence="7">FAD dependent oxidoreductase domain-containing protein</fullName>
    </recommendedName>
</protein>
<evidence type="ECO:0000256" key="4">
    <source>
        <dbReference type="ARBA" id="ARBA00022827"/>
    </source>
</evidence>
<dbReference type="Gene3D" id="3.40.50.720">
    <property type="entry name" value="NAD(P)-binding Rossmann-like Domain"/>
    <property type="match status" value="1"/>
</dbReference>
<evidence type="ECO:0000313" key="8">
    <source>
        <dbReference type="EMBL" id="KAK5163150.1"/>
    </source>
</evidence>
<dbReference type="InterPro" id="IPR006076">
    <property type="entry name" value="FAD-dep_OxRdtase"/>
</dbReference>
<evidence type="ECO:0000256" key="3">
    <source>
        <dbReference type="ARBA" id="ARBA00022630"/>
    </source>
</evidence>
<proteinExistence type="inferred from homology"/>
<dbReference type="GeneID" id="89932258"/>
<dbReference type="EMBL" id="JAVRRT010000028">
    <property type="protein sequence ID" value="KAK5163150.1"/>
    <property type="molecule type" value="Genomic_DNA"/>
</dbReference>
<accession>A0AAV9NUN6</accession>
<dbReference type="Proteomes" id="UP001337655">
    <property type="component" value="Unassembled WGS sequence"/>
</dbReference>
<name>A0AAV9NUN6_9PEZI</name>
<dbReference type="PROSITE" id="PS00677">
    <property type="entry name" value="DAO"/>
    <property type="match status" value="1"/>
</dbReference>
<feature type="domain" description="FAD dependent oxidoreductase" evidence="7">
    <location>
        <begin position="7"/>
        <end position="331"/>
    </location>
</feature>
<dbReference type="SUPFAM" id="SSF51971">
    <property type="entry name" value="Nucleotide-binding domain"/>
    <property type="match status" value="1"/>
</dbReference>
<dbReference type="PANTHER" id="PTHR11530:SF11">
    <property type="entry name" value="D-ASPARTATE OXIDASE"/>
    <property type="match status" value="1"/>
</dbReference>
<dbReference type="GO" id="GO:0003884">
    <property type="term" value="F:D-amino-acid oxidase activity"/>
    <property type="evidence" value="ECO:0007669"/>
    <property type="project" value="InterPro"/>
</dbReference>
<dbReference type="GO" id="GO:0019478">
    <property type="term" value="P:D-amino acid catabolic process"/>
    <property type="evidence" value="ECO:0007669"/>
    <property type="project" value="TreeGrafter"/>
</dbReference>
<comment type="cofactor">
    <cofactor evidence="1 6">
        <name>FAD</name>
        <dbReference type="ChEBI" id="CHEBI:57692"/>
    </cofactor>
</comment>
<keyword evidence="5" id="KW-0560">Oxidoreductase</keyword>
<sequence length="344" mass="37723">MASNPCDVGVLGAGVVGLTSALCLSRKGYRVRVVAKHLPGDKTLDWASPWAGAVILPASTEDERDVRMQKVAFNEFGALAKQGSETGVQAVQATEYWDDRQTVDRPWYADHLPGFRSLDKHELAPGTLCGNTFRALAVDPDVYLPWLMAQLQTRYGVEFVQREVTGLEQARGLLKCRIVVNASGNGARALACDREAIPIRGQTMLVHAGGCSTANRAFSEIRVRRGREYTYVIPRIAAPDTAIIGGIEQPGDLTTTVDQELRKDILRRTNEMTGGALRNVDLVRDVVRDVVGFRPGRASGFRIEREGKVVHAYGFGGTGYRYSYGAAEEVMRLVEVVTDCKPRL</sequence>
<organism evidence="8 9">
    <name type="scientific">Saxophila tyrrhenica</name>
    <dbReference type="NCBI Taxonomy" id="1690608"/>
    <lineage>
        <taxon>Eukaryota</taxon>
        <taxon>Fungi</taxon>
        <taxon>Dikarya</taxon>
        <taxon>Ascomycota</taxon>
        <taxon>Pezizomycotina</taxon>
        <taxon>Dothideomycetes</taxon>
        <taxon>Dothideomycetidae</taxon>
        <taxon>Mycosphaerellales</taxon>
        <taxon>Extremaceae</taxon>
        <taxon>Saxophila</taxon>
    </lineage>
</organism>
<feature type="binding site" evidence="6">
    <location>
        <position position="164"/>
    </location>
    <ligand>
        <name>FAD</name>
        <dbReference type="ChEBI" id="CHEBI:57692"/>
    </ligand>
</feature>
<evidence type="ECO:0000313" key="9">
    <source>
        <dbReference type="Proteomes" id="UP001337655"/>
    </source>
</evidence>
<feature type="binding site" evidence="6">
    <location>
        <position position="231"/>
    </location>
    <ligand>
        <name>D-dopa</name>
        <dbReference type="ChEBI" id="CHEBI:149689"/>
    </ligand>
</feature>
<comment type="similarity">
    <text evidence="2">Belongs to the DAMOX/DASOX family.</text>
</comment>
<evidence type="ECO:0000256" key="2">
    <source>
        <dbReference type="ARBA" id="ARBA00006730"/>
    </source>
</evidence>
<dbReference type="InterPro" id="IPR023209">
    <property type="entry name" value="DAO"/>
</dbReference>
<reference evidence="8 9" key="1">
    <citation type="submission" date="2023-08" db="EMBL/GenBank/DDBJ databases">
        <title>Black Yeasts Isolated from many extreme environments.</title>
        <authorList>
            <person name="Coleine C."/>
            <person name="Stajich J.E."/>
            <person name="Selbmann L."/>
        </authorList>
    </citation>
    <scope>NUCLEOTIDE SEQUENCE [LARGE SCALE GENOMIC DNA]</scope>
    <source>
        <strain evidence="8 9">CCFEE 5935</strain>
    </source>
</reference>
<dbReference type="Pfam" id="PF01266">
    <property type="entry name" value="DAO"/>
    <property type="match status" value="1"/>
</dbReference>
<dbReference type="GO" id="GO:0071949">
    <property type="term" value="F:FAD binding"/>
    <property type="evidence" value="ECO:0007669"/>
    <property type="project" value="InterPro"/>
</dbReference>
<evidence type="ECO:0000259" key="7">
    <source>
        <dbReference type="Pfam" id="PF01266"/>
    </source>
</evidence>
<dbReference type="PIRSF" id="PIRSF000189">
    <property type="entry name" value="D-aa_oxidase"/>
    <property type="match status" value="1"/>
</dbReference>
<gene>
    <name evidence="8" type="ORF">LTR77_010934</name>
</gene>
<evidence type="ECO:0000256" key="5">
    <source>
        <dbReference type="ARBA" id="ARBA00023002"/>
    </source>
</evidence>
<dbReference type="Gene3D" id="3.30.9.10">
    <property type="entry name" value="D-Amino Acid Oxidase, subunit A, domain 2"/>
    <property type="match status" value="1"/>
</dbReference>
<keyword evidence="4 6" id="KW-0274">FAD</keyword>
<keyword evidence="3" id="KW-0285">Flavoprotein</keyword>
<feature type="binding site" evidence="6">
    <location>
        <position position="317"/>
    </location>
    <ligand>
        <name>D-dopa</name>
        <dbReference type="ChEBI" id="CHEBI:149689"/>
    </ligand>
</feature>
<feature type="binding site" evidence="6">
    <location>
        <position position="294"/>
    </location>
    <ligand>
        <name>D-dopa</name>
        <dbReference type="ChEBI" id="CHEBI:149689"/>
    </ligand>
</feature>
<dbReference type="SUPFAM" id="SSF54373">
    <property type="entry name" value="FAD-linked reductases, C-terminal domain"/>
    <property type="match status" value="1"/>
</dbReference>
<evidence type="ECO:0000256" key="6">
    <source>
        <dbReference type="PIRSR" id="PIRSR000189-1"/>
    </source>
</evidence>
<dbReference type="RefSeq" id="XP_064653698.1">
    <property type="nucleotide sequence ID" value="XM_064808150.1"/>
</dbReference>
<dbReference type="PANTHER" id="PTHR11530">
    <property type="entry name" value="D-AMINO ACID OXIDASE"/>
    <property type="match status" value="1"/>
</dbReference>
<keyword evidence="9" id="KW-1185">Reference proteome</keyword>
<dbReference type="GO" id="GO:0005737">
    <property type="term" value="C:cytoplasm"/>
    <property type="evidence" value="ECO:0007669"/>
    <property type="project" value="TreeGrafter"/>
</dbReference>
<evidence type="ECO:0000256" key="1">
    <source>
        <dbReference type="ARBA" id="ARBA00001974"/>
    </source>
</evidence>